<accession>A0A6C0U7D5</accession>
<evidence type="ECO:0000313" key="4">
    <source>
        <dbReference type="Proteomes" id="UP000477680"/>
    </source>
</evidence>
<feature type="coiled-coil region" evidence="1">
    <location>
        <begin position="158"/>
        <end position="185"/>
    </location>
</feature>
<dbReference type="KEGG" id="kim:G3T16_17175"/>
<evidence type="ECO:0000256" key="2">
    <source>
        <dbReference type="SAM" id="SignalP"/>
    </source>
</evidence>
<sequence length="195" mass="21621">MALVRCSLTAVAALVLVACTTTAPAEPPVAAEQAPATTPELTLNLPTRETCDCEPLPERDLTFLERGFAAVSQADTVAAAEHFQRYKRLESSAEAQWEADIAIAYLSMSPNSPFFDREAASKSYQRLAKALRADMQVHPTTLLLRDALESFVVMHRHIEDLENSNATLKEDLEKREEAIKRLRELTLGQSRANRP</sequence>
<dbReference type="AlphaFoldDB" id="A0A6C0U7D5"/>
<dbReference type="RefSeq" id="WP_163496297.1">
    <property type="nucleotide sequence ID" value="NZ_CP048711.1"/>
</dbReference>
<keyword evidence="1" id="KW-0175">Coiled coil</keyword>
<keyword evidence="4" id="KW-1185">Reference proteome</keyword>
<reference evidence="3 4" key="1">
    <citation type="submission" date="2020-02" db="EMBL/GenBank/DDBJ databases">
        <title>Genome sequencing for Kineobactrum sp. M2.</title>
        <authorList>
            <person name="Park S.-J."/>
        </authorList>
    </citation>
    <scope>NUCLEOTIDE SEQUENCE [LARGE SCALE GENOMIC DNA]</scope>
    <source>
        <strain evidence="3 4">M2</strain>
    </source>
</reference>
<evidence type="ECO:0000313" key="3">
    <source>
        <dbReference type="EMBL" id="QIB66867.1"/>
    </source>
</evidence>
<evidence type="ECO:0008006" key="5">
    <source>
        <dbReference type="Google" id="ProtNLM"/>
    </source>
</evidence>
<gene>
    <name evidence="3" type="ORF">G3T16_17175</name>
</gene>
<feature type="signal peptide" evidence="2">
    <location>
        <begin position="1"/>
        <end position="25"/>
    </location>
</feature>
<organism evidence="3 4">
    <name type="scientific">Kineobactrum salinum</name>
    <dbReference type="NCBI Taxonomy" id="2708301"/>
    <lineage>
        <taxon>Bacteria</taxon>
        <taxon>Pseudomonadati</taxon>
        <taxon>Pseudomonadota</taxon>
        <taxon>Gammaproteobacteria</taxon>
        <taxon>Cellvibrionales</taxon>
        <taxon>Halieaceae</taxon>
        <taxon>Kineobactrum</taxon>
    </lineage>
</organism>
<name>A0A6C0U7D5_9GAMM</name>
<dbReference type="EMBL" id="CP048711">
    <property type="protein sequence ID" value="QIB66867.1"/>
    <property type="molecule type" value="Genomic_DNA"/>
</dbReference>
<proteinExistence type="predicted"/>
<keyword evidence="2" id="KW-0732">Signal</keyword>
<dbReference type="Proteomes" id="UP000477680">
    <property type="component" value="Chromosome"/>
</dbReference>
<evidence type="ECO:0000256" key="1">
    <source>
        <dbReference type="SAM" id="Coils"/>
    </source>
</evidence>
<feature type="chain" id="PRO_5025549094" description="Tetratricopeptide repeat protein" evidence="2">
    <location>
        <begin position="26"/>
        <end position="195"/>
    </location>
</feature>
<dbReference type="PROSITE" id="PS51257">
    <property type="entry name" value="PROKAR_LIPOPROTEIN"/>
    <property type="match status" value="1"/>
</dbReference>
<protein>
    <recommendedName>
        <fullName evidence="5">Tetratricopeptide repeat protein</fullName>
    </recommendedName>
</protein>